<protein>
    <submittedName>
        <fullName evidence="2">Uncharacterized protein</fullName>
    </submittedName>
</protein>
<dbReference type="AlphaFoldDB" id="A0A9Q3PNR5"/>
<feature type="region of interest" description="Disordered" evidence="1">
    <location>
        <begin position="37"/>
        <end position="124"/>
    </location>
</feature>
<feature type="compositionally biased region" description="Basic and acidic residues" evidence="1">
    <location>
        <begin position="70"/>
        <end position="83"/>
    </location>
</feature>
<feature type="compositionally biased region" description="Basic and acidic residues" evidence="1">
    <location>
        <begin position="37"/>
        <end position="51"/>
    </location>
</feature>
<proteinExistence type="predicted"/>
<organism evidence="2 3">
    <name type="scientific">Austropuccinia psidii MF-1</name>
    <dbReference type="NCBI Taxonomy" id="1389203"/>
    <lineage>
        <taxon>Eukaryota</taxon>
        <taxon>Fungi</taxon>
        <taxon>Dikarya</taxon>
        <taxon>Basidiomycota</taxon>
        <taxon>Pucciniomycotina</taxon>
        <taxon>Pucciniomycetes</taxon>
        <taxon>Pucciniales</taxon>
        <taxon>Sphaerophragmiaceae</taxon>
        <taxon>Austropuccinia</taxon>
    </lineage>
</organism>
<gene>
    <name evidence="2" type="ORF">O181_107560</name>
</gene>
<comment type="caution">
    <text evidence="2">The sequence shown here is derived from an EMBL/GenBank/DDBJ whole genome shotgun (WGS) entry which is preliminary data.</text>
</comment>
<dbReference type="EMBL" id="AVOT02081514">
    <property type="protein sequence ID" value="MBW0567845.1"/>
    <property type="molecule type" value="Genomic_DNA"/>
</dbReference>
<name>A0A9Q3PNR5_9BASI</name>
<dbReference type="Proteomes" id="UP000765509">
    <property type="component" value="Unassembled WGS sequence"/>
</dbReference>
<evidence type="ECO:0000256" key="1">
    <source>
        <dbReference type="SAM" id="MobiDB-lite"/>
    </source>
</evidence>
<evidence type="ECO:0000313" key="3">
    <source>
        <dbReference type="Proteomes" id="UP000765509"/>
    </source>
</evidence>
<keyword evidence="3" id="KW-1185">Reference proteome</keyword>
<feature type="compositionally biased region" description="Low complexity" evidence="1">
    <location>
        <begin position="54"/>
        <end position="69"/>
    </location>
</feature>
<evidence type="ECO:0000313" key="2">
    <source>
        <dbReference type="EMBL" id="MBW0567845.1"/>
    </source>
</evidence>
<sequence>MGPEKTEDFLRDWTPMSCKGHFQQIKAWLKAQRMFSEDQKKKLTQGKDKIPVEALKASKSIKSASTSAKQGKENPKEESEGQAKGKGKRKGQVEEALHTELQNSQEREESLGQCVQYGEDSDGI</sequence>
<reference evidence="2" key="1">
    <citation type="submission" date="2021-03" db="EMBL/GenBank/DDBJ databases">
        <title>Draft genome sequence of rust myrtle Austropuccinia psidii MF-1, a brazilian biotype.</title>
        <authorList>
            <person name="Quecine M.C."/>
            <person name="Pachon D.M.R."/>
            <person name="Bonatelli M.L."/>
            <person name="Correr F.H."/>
            <person name="Franceschini L.M."/>
            <person name="Leite T.F."/>
            <person name="Margarido G.R.A."/>
            <person name="Almeida C.A."/>
            <person name="Ferrarezi J.A."/>
            <person name="Labate C.A."/>
        </authorList>
    </citation>
    <scope>NUCLEOTIDE SEQUENCE</scope>
    <source>
        <strain evidence="2">MF-1</strain>
    </source>
</reference>
<accession>A0A9Q3PNR5</accession>